<dbReference type="EMBL" id="CP002580">
    <property type="protein sequence ID" value="AJK47401.1"/>
    <property type="molecule type" value="Genomic_DNA"/>
</dbReference>
<dbReference type="KEGG" id="bgp:BGL_1c29240"/>
<organism evidence="2 3">
    <name type="scientific">Burkholderia plantarii</name>
    <dbReference type="NCBI Taxonomy" id="41899"/>
    <lineage>
        <taxon>Bacteria</taxon>
        <taxon>Pseudomonadati</taxon>
        <taxon>Pseudomonadota</taxon>
        <taxon>Betaproteobacteria</taxon>
        <taxon>Burkholderiales</taxon>
        <taxon>Burkholderiaceae</taxon>
        <taxon>Burkholderia</taxon>
    </lineage>
</organism>
<reference evidence="2 3" key="2">
    <citation type="journal article" date="2016" name="Appl. Microbiol. Biotechnol.">
        <title>Mutations improving production and secretion of extracellular lipase by Burkholderia glumae PG1.</title>
        <authorList>
            <person name="Knapp A."/>
            <person name="Voget S."/>
            <person name="Gao R."/>
            <person name="Zaburannyi N."/>
            <person name="Krysciak D."/>
            <person name="Breuer M."/>
            <person name="Hauer B."/>
            <person name="Streit W.R."/>
            <person name="Muller R."/>
            <person name="Daniel R."/>
            <person name="Jaeger K.E."/>
        </authorList>
    </citation>
    <scope>NUCLEOTIDE SEQUENCE [LARGE SCALE GENOMIC DNA]</scope>
    <source>
        <strain evidence="2 3">PG1</strain>
    </source>
</reference>
<sequence>MTGNRESRPPLPRPPHLPVVGEPARRDDGTTLLQPLFQAQASGAQRADIHRESWRNRPKNGWIAGILKELASGLQHERGRARANYAAIRHAAKPARARMQQRRRACPAKRGQTAAAKQV</sequence>
<name>A0A0B6S594_BURPL</name>
<dbReference type="HOGENOM" id="CLU_2056941_0_0_4"/>
<gene>
    <name evidence="2" type="ORF">BGL_1c29240</name>
</gene>
<feature type="region of interest" description="Disordered" evidence="1">
    <location>
        <begin position="1"/>
        <end position="27"/>
    </location>
</feature>
<feature type="region of interest" description="Disordered" evidence="1">
    <location>
        <begin position="94"/>
        <end position="119"/>
    </location>
</feature>
<protein>
    <submittedName>
        <fullName evidence="2">Uncharacterized protein</fullName>
    </submittedName>
</protein>
<evidence type="ECO:0000313" key="2">
    <source>
        <dbReference type="EMBL" id="AJK47401.1"/>
    </source>
</evidence>
<reference evidence="3" key="1">
    <citation type="submission" date="2011-03" db="EMBL/GenBank/DDBJ databases">
        <authorList>
            <person name="Voget S."/>
            <person name="Streit W.R."/>
            <person name="Jaeger K.E."/>
            <person name="Daniel R."/>
        </authorList>
    </citation>
    <scope>NUCLEOTIDE SEQUENCE [LARGE SCALE GENOMIC DNA]</scope>
    <source>
        <strain evidence="3">PG1</strain>
    </source>
</reference>
<evidence type="ECO:0000313" key="3">
    <source>
        <dbReference type="Proteomes" id="UP000031838"/>
    </source>
</evidence>
<accession>A0A0B6S594</accession>
<proteinExistence type="predicted"/>
<dbReference type="Proteomes" id="UP000031838">
    <property type="component" value="Chromosome 1"/>
</dbReference>
<keyword evidence="3" id="KW-1185">Reference proteome</keyword>
<evidence type="ECO:0000256" key="1">
    <source>
        <dbReference type="SAM" id="MobiDB-lite"/>
    </source>
</evidence>
<dbReference type="AlphaFoldDB" id="A0A0B6S594"/>
<feature type="compositionally biased region" description="Basic residues" evidence="1">
    <location>
        <begin position="94"/>
        <end position="107"/>
    </location>
</feature>